<dbReference type="RefSeq" id="XP_003141732.1">
    <property type="nucleotide sequence ID" value="XM_003141684.1"/>
</dbReference>
<dbReference type="AlphaFoldDB" id="A0A1S0TYP3"/>
<reference evidence="1" key="1">
    <citation type="submission" date="2012-04" db="EMBL/GenBank/DDBJ databases">
        <title>The Genome Sequence of Loa loa.</title>
        <authorList>
            <consortium name="The Broad Institute Genome Sequencing Platform"/>
            <consortium name="Broad Institute Genome Sequencing Center for Infectious Disease"/>
            <person name="Nutman T.B."/>
            <person name="Fink D.L."/>
            <person name="Russ C."/>
            <person name="Young S."/>
            <person name="Zeng Q."/>
            <person name="Gargeya S."/>
            <person name="Alvarado L."/>
            <person name="Berlin A."/>
            <person name="Chapman S.B."/>
            <person name="Chen Z."/>
            <person name="Freedman E."/>
            <person name="Gellesch M."/>
            <person name="Goldberg J."/>
            <person name="Griggs A."/>
            <person name="Gujja S."/>
            <person name="Heilman E.R."/>
            <person name="Heiman D."/>
            <person name="Howarth C."/>
            <person name="Mehta T."/>
            <person name="Neiman D."/>
            <person name="Pearson M."/>
            <person name="Roberts A."/>
            <person name="Saif S."/>
            <person name="Shea T."/>
            <person name="Shenoy N."/>
            <person name="Sisk P."/>
            <person name="Stolte C."/>
            <person name="Sykes S."/>
            <person name="White J."/>
            <person name="Yandava C."/>
            <person name="Haas B."/>
            <person name="Henn M.R."/>
            <person name="Nusbaum C."/>
            <person name="Birren B."/>
        </authorList>
    </citation>
    <scope>NUCLEOTIDE SEQUENCE [LARGE SCALE GENOMIC DNA]</scope>
</reference>
<dbReference type="EMBL" id="JH712142">
    <property type="protein sequence ID" value="EFO22338.1"/>
    <property type="molecule type" value="Genomic_DNA"/>
</dbReference>
<evidence type="ECO:0000313" key="1">
    <source>
        <dbReference type="EMBL" id="EFO22338.1"/>
    </source>
</evidence>
<organism evidence="1">
    <name type="scientific">Loa loa</name>
    <name type="common">Eye worm</name>
    <name type="synonym">Filaria loa</name>
    <dbReference type="NCBI Taxonomy" id="7209"/>
    <lineage>
        <taxon>Eukaryota</taxon>
        <taxon>Metazoa</taxon>
        <taxon>Ecdysozoa</taxon>
        <taxon>Nematoda</taxon>
        <taxon>Chromadorea</taxon>
        <taxon>Rhabditida</taxon>
        <taxon>Spirurina</taxon>
        <taxon>Spiruromorpha</taxon>
        <taxon>Filarioidea</taxon>
        <taxon>Onchocercidae</taxon>
        <taxon>Loa</taxon>
    </lineage>
</organism>
<name>A0A1S0TYP3_LOALO</name>
<protein>
    <submittedName>
        <fullName evidence="1">Uncharacterized protein</fullName>
    </submittedName>
</protein>
<dbReference type="GeneID" id="9943556"/>
<gene>
    <name evidence="1" type="ORF">LOAG_06148</name>
</gene>
<sequence length="88" mass="9765">MLGLIFKGCLVFEETPVVLSLSTCLLRSSYPFWLLPHSMRPVGVYSPHPYSTVTRWEMASTEWGWARGLIQGLVRLQEAPTLAGIGAS</sequence>
<dbReference type="KEGG" id="loa:LOAG_06148"/>
<dbReference type="CTD" id="9943556"/>
<dbReference type="InParanoid" id="A0A1S0TYP3"/>
<accession>A0A1S0TYP3</accession>
<proteinExistence type="predicted"/>